<comment type="caution">
    <text evidence="1">The sequence shown here is derived from an EMBL/GenBank/DDBJ whole genome shotgun (WGS) entry which is preliminary data.</text>
</comment>
<accession>A0ACB9YY00</accession>
<sequence>MVVPLLVAATLVVFTIFYRKLRYIRFRQYAHIPQHPTSLLLGHLKLFGEFMKRNKPNAHADLAIVSMNRALGRPPLMFIDMRPINDPMVVVGDHEIADQLTKASKIFPTSPPKSSRSLERLLYLTGQTSIFSQHNEEWKLLRKRFSPGFAPQYLITFVPEILDKGLIFLERLDSLSKTEDTFSLMSLTTRLTFDVIGKVVMETDLDAQYYDQGKIGELVDLFETLLDAYNGERFNLPWWLTIRKVRRRAALSNRITSLLQAIVRHKHADLHETGKNTVNARSVLSLGLQDIATLTPDIVDETCDQLRTFLFAGHDTTSILLSWVFYELSRTPHALRAVHAELNNLLGPDSSPATVRARLLERVDLVQQMPYISAVITTTTPTGRHRACDTAGFWLHRSIIHTDPKAYGDTADDFVPERWLADDNSDAVGQTAIPASAWRPFERGPRNCIGQELANIEARVIIALAVRRYDFIKVGLGEFALDEGGRPKLDTKKGQYKVTEELYTTRQVTSKPVDGMKMRVKVV</sequence>
<name>A0ACB9YY00_9PEZI</name>
<evidence type="ECO:0000313" key="2">
    <source>
        <dbReference type="Proteomes" id="UP001497700"/>
    </source>
</evidence>
<gene>
    <name evidence="1" type="ORF">F4820DRAFT_449490</name>
</gene>
<proteinExistence type="predicted"/>
<reference evidence="1 2" key="1">
    <citation type="journal article" date="2022" name="New Phytol.">
        <title>Ecological generalism drives hyperdiversity of secondary metabolite gene clusters in xylarialean endophytes.</title>
        <authorList>
            <person name="Franco M.E.E."/>
            <person name="Wisecaver J.H."/>
            <person name="Arnold A.E."/>
            <person name="Ju Y.M."/>
            <person name="Slot J.C."/>
            <person name="Ahrendt S."/>
            <person name="Moore L.P."/>
            <person name="Eastman K.E."/>
            <person name="Scott K."/>
            <person name="Konkel Z."/>
            <person name="Mondo S.J."/>
            <person name="Kuo A."/>
            <person name="Hayes R.D."/>
            <person name="Haridas S."/>
            <person name="Andreopoulos B."/>
            <person name="Riley R."/>
            <person name="LaButti K."/>
            <person name="Pangilinan J."/>
            <person name="Lipzen A."/>
            <person name="Amirebrahimi M."/>
            <person name="Yan J."/>
            <person name="Adam C."/>
            <person name="Keymanesh K."/>
            <person name="Ng V."/>
            <person name="Louie K."/>
            <person name="Northen T."/>
            <person name="Drula E."/>
            <person name="Henrissat B."/>
            <person name="Hsieh H.M."/>
            <person name="Youens-Clark K."/>
            <person name="Lutzoni F."/>
            <person name="Miadlikowska J."/>
            <person name="Eastwood D.C."/>
            <person name="Hamelin R.C."/>
            <person name="Grigoriev I.V."/>
            <person name="U'Ren J.M."/>
        </authorList>
    </citation>
    <scope>NUCLEOTIDE SEQUENCE [LARGE SCALE GENOMIC DNA]</scope>
    <source>
        <strain evidence="1 2">CBS 119005</strain>
    </source>
</reference>
<dbReference type="EMBL" id="MU393494">
    <property type="protein sequence ID" value="KAI4863951.1"/>
    <property type="molecule type" value="Genomic_DNA"/>
</dbReference>
<organism evidence="1 2">
    <name type="scientific">Hypoxylon rubiginosum</name>
    <dbReference type="NCBI Taxonomy" id="110542"/>
    <lineage>
        <taxon>Eukaryota</taxon>
        <taxon>Fungi</taxon>
        <taxon>Dikarya</taxon>
        <taxon>Ascomycota</taxon>
        <taxon>Pezizomycotina</taxon>
        <taxon>Sordariomycetes</taxon>
        <taxon>Xylariomycetidae</taxon>
        <taxon>Xylariales</taxon>
        <taxon>Hypoxylaceae</taxon>
        <taxon>Hypoxylon</taxon>
    </lineage>
</organism>
<dbReference type="Proteomes" id="UP001497700">
    <property type="component" value="Unassembled WGS sequence"/>
</dbReference>
<keyword evidence="2" id="KW-1185">Reference proteome</keyword>
<protein>
    <submittedName>
        <fullName evidence="1">Cytochrome P450</fullName>
    </submittedName>
</protein>
<evidence type="ECO:0000313" key="1">
    <source>
        <dbReference type="EMBL" id="KAI4863951.1"/>
    </source>
</evidence>